<dbReference type="NCBIfam" id="TIGR03150">
    <property type="entry name" value="fabF"/>
    <property type="match status" value="1"/>
</dbReference>
<evidence type="ECO:0000256" key="4">
    <source>
        <dbReference type="ARBA" id="ARBA00022832"/>
    </source>
</evidence>
<keyword evidence="2 8" id="KW-0444">Lipid biosynthesis</keyword>
<feature type="active site" description="For beta-ketoacyl synthase activity" evidence="9">
    <location>
        <position position="193"/>
    </location>
</feature>
<dbReference type="CDD" id="cd00834">
    <property type="entry name" value="KAS_I_II"/>
    <property type="match status" value="1"/>
</dbReference>
<keyword evidence="3 8" id="KW-0808">Transferase</keyword>
<dbReference type="PANTHER" id="PTHR11712">
    <property type="entry name" value="POLYKETIDE SYNTHASE-RELATED"/>
    <property type="match status" value="1"/>
</dbReference>
<keyword evidence="5" id="KW-0443">Lipid metabolism</keyword>
<dbReference type="OrthoDB" id="5334845at2759"/>
<dbReference type="GO" id="GO:0006633">
    <property type="term" value="P:fatty acid biosynthetic process"/>
    <property type="evidence" value="ECO:0007669"/>
    <property type="project" value="UniProtKB-KW"/>
</dbReference>
<evidence type="ECO:0000256" key="6">
    <source>
        <dbReference type="ARBA" id="ARBA00023160"/>
    </source>
</evidence>
<dbReference type="Pfam" id="PF02801">
    <property type="entry name" value="Ketoacyl-synt_C"/>
    <property type="match status" value="1"/>
</dbReference>
<dbReference type="PROSITE" id="PS52004">
    <property type="entry name" value="KS3_2"/>
    <property type="match status" value="1"/>
</dbReference>
<dbReference type="SUPFAM" id="SSF53901">
    <property type="entry name" value="Thiolase-like"/>
    <property type="match status" value="2"/>
</dbReference>
<dbReference type="PROSITE" id="PS00606">
    <property type="entry name" value="KS3_1"/>
    <property type="match status" value="1"/>
</dbReference>
<dbReference type="InterPro" id="IPR000794">
    <property type="entry name" value="Beta-ketoacyl_synthase"/>
</dbReference>
<accession>A0A6J1SX54</accession>
<name>A0A6J1SX54_FRAOC</name>
<dbReference type="RefSeq" id="XP_026283930.1">
    <property type="nucleotide sequence ID" value="XM_026428145.2"/>
</dbReference>
<evidence type="ECO:0000256" key="10">
    <source>
        <dbReference type="RuleBase" id="RU003694"/>
    </source>
</evidence>
<evidence type="ECO:0000256" key="1">
    <source>
        <dbReference type="ARBA" id="ARBA00008467"/>
    </source>
</evidence>
<evidence type="ECO:0000313" key="12">
    <source>
        <dbReference type="Proteomes" id="UP000504606"/>
    </source>
</evidence>
<dbReference type="Gene3D" id="3.40.47.10">
    <property type="match status" value="1"/>
</dbReference>
<dbReference type="InterPro" id="IPR014030">
    <property type="entry name" value="Ketoacyl_synth_N"/>
</dbReference>
<dbReference type="PANTHER" id="PTHR11712:SF336">
    <property type="entry name" value="3-OXOACYL-[ACYL-CARRIER-PROTEIN] SYNTHASE, MITOCHONDRIAL"/>
    <property type="match status" value="1"/>
</dbReference>
<dbReference type="InterPro" id="IPR016039">
    <property type="entry name" value="Thiolase-like"/>
</dbReference>
<dbReference type="KEGG" id="foc:113210256"/>
<dbReference type="InterPro" id="IPR020841">
    <property type="entry name" value="PKS_Beta-ketoAc_synthase_dom"/>
</dbReference>
<comment type="similarity">
    <text evidence="1 8 10">Belongs to the thiolase-like superfamily. Beta-ketoacyl-ACP synthases family.</text>
</comment>
<keyword evidence="4" id="KW-0276">Fatty acid metabolism</keyword>
<sequence>MSQVNVTAVPQKYHSLLLLTRNFSSTTYSKQRRVVVTGYGALSPIGHSATESWNNLLAGKCGVVRLKGEGYDKLPCQVAARITPPIDLTKHFPKSELRTMAPATAYSLIAAQEALNCAQWHPKTKEEKERTGVAVGMGMIDLDDVCETAEALKRSYNRVSPYFVTRILPNMAAGQISIRHGFCGPNHAVSTACATGAHAIGDAFRFIQHGDADVMVCGGAEACISPLSIAAFSRMRALSTSFNDCPEKASRPFEKNRDGFVMGEGSAILVLEELQHALAREVKIYGEILGYGLSGDASHLTSPSDSGTGAILSMTRALHSANIDLAQIGYINAHATSTPLGDAIESKAIHTVFGGHSKEIAVSSTKGAHGHLLGSAGNLETLFTILACNTGLIPATINHTESDIDLNLNYVPNTSQKWNHNSNAPRIALKNAFGFGGTNATLCISEYKTNV</sequence>
<evidence type="ECO:0000256" key="2">
    <source>
        <dbReference type="ARBA" id="ARBA00022516"/>
    </source>
</evidence>
<keyword evidence="6 8" id="KW-0275">Fatty acid biosynthesis</keyword>
<dbReference type="InterPro" id="IPR018201">
    <property type="entry name" value="Ketoacyl_synth_AS"/>
</dbReference>
<dbReference type="NCBIfam" id="NF005589">
    <property type="entry name" value="PRK07314.1"/>
    <property type="match status" value="1"/>
</dbReference>
<dbReference type="PIRSF" id="PIRSF000447">
    <property type="entry name" value="KAS_II"/>
    <property type="match status" value="1"/>
</dbReference>
<dbReference type="InterPro" id="IPR017568">
    <property type="entry name" value="3-oxoacyl-ACP_synth-2"/>
</dbReference>
<evidence type="ECO:0000256" key="3">
    <source>
        <dbReference type="ARBA" id="ARBA00022679"/>
    </source>
</evidence>
<dbReference type="FunFam" id="3.40.47.10:FF:000009">
    <property type="entry name" value="3-oxoacyl-[acyl-carrier-protein] synthase 2"/>
    <property type="match status" value="1"/>
</dbReference>
<keyword evidence="7" id="KW-0012">Acyltransferase</keyword>
<dbReference type="GeneID" id="113210256"/>
<evidence type="ECO:0000256" key="7">
    <source>
        <dbReference type="ARBA" id="ARBA00023315"/>
    </source>
</evidence>
<proteinExistence type="inferred from homology"/>
<dbReference type="GO" id="GO:0004315">
    <property type="term" value="F:3-oxoacyl-[acyl-carrier-protein] synthase activity"/>
    <property type="evidence" value="ECO:0007669"/>
    <property type="project" value="InterPro"/>
</dbReference>
<evidence type="ECO:0000313" key="13">
    <source>
        <dbReference type="RefSeq" id="XP_026283930.1"/>
    </source>
</evidence>
<dbReference type="InterPro" id="IPR014031">
    <property type="entry name" value="Ketoacyl_synth_C"/>
</dbReference>
<evidence type="ECO:0000259" key="11">
    <source>
        <dbReference type="PROSITE" id="PS52004"/>
    </source>
</evidence>
<dbReference type="SMART" id="SM00825">
    <property type="entry name" value="PKS_KS"/>
    <property type="match status" value="1"/>
</dbReference>
<organism evidence="12 13">
    <name type="scientific">Frankliniella occidentalis</name>
    <name type="common">Western flower thrips</name>
    <name type="synonym">Euthrips occidentalis</name>
    <dbReference type="NCBI Taxonomy" id="133901"/>
    <lineage>
        <taxon>Eukaryota</taxon>
        <taxon>Metazoa</taxon>
        <taxon>Ecdysozoa</taxon>
        <taxon>Arthropoda</taxon>
        <taxon>Hexapoda</taxon>
        <taxon>Insecta</taxon>
        <taxon>Pterygota</taxon>
        <taxon>Neoptera</taxon>
        <taxon>Paraneoptera</taxon>
        <taxon>Thysanoptera</taxon>
        <taxon>Terebrantia</taxon>
        <taxon>Thripoidea</taxon>
        <taxon>Thripidae</taxon>
        <taxon>Frankliniella</taxon>
    </lineage>
</organism>
<gene>
    <name evidence="13" type="primary">LOC113210256</name>
</gene>
<keyword evidence="12" id="KW-1185">Reference proteome</keyword>
<dbReference type="AlphaFoldDB" id="A0A6J1SX54"/>
<evidence type="ECO:0000256" key="9">
    <source>
        <dbReference type="PIRSR" id="PIRSR000447-1"/>
    </source>
</evidence>
<evidence type="ECO:0000256" key="8">
    <source>
        <dbReference type="PIRNR" id="PIRNR000447"/>
    </source>
</evidence>
<reference evidence="13" key="1">
    <citation type="submission" date="2025-08" db="UniProtKB">
        <authorList>
            <consortium name="RefSeq"/>
        </authorList>
    </citation>
    <scope>IDENTIFICATION</scope>
    <source>
        <tissue evidence="13">Whole organism</tissue>
    </source>
</reference>
<dbReference type="Proteomes" id="UP000504606">
    <property type="component" value="Unplaced"/>
</dbReference>
<dbReference type="GO" id="GO:0005739">
    <property type="term" value="C:mitochondrion"/>
    <property type="evidence" value="ECO:0007669"/>
    <property type="project" value="TreeGrafter"/>
</dbReference>
<dbReference type="Pfam" id="PF00109">
    <property type="entry name" value="ketoacyl-synt"/>
    <property type="match status" value="1"/>
</dbReference>
<feature type="domain" description="Ketosynthase family 3 (KS3)" evidence="11">
    <location>
        <begin position="31"/>
        <end position="446"/>
    </location>
</feature>
<evidence type="ECO:0000256" key="5">
    <source>
        <dbReference type="ARBA" id="ARBA00023098"/>
    </source>
</evidence>
<protein>
    <recommendedName>
        <fullName evidence="8">3-oxoacyl-[acyl-carrier-protein] synthase</fullName>
    </recommendedName>
</protein>